<feature type="domain" description="BPTI/Kunitz inhibitor" evidence="4">
    <location>
        <begin position="247"/>
        <end position="297"/>
    </location>
</feature>
<dbReference type="CDD" id="cd00199">
    <property type="entry name" value="WAP"/>
    <property type="match status" value="1"/>
</dbReference>
<dbReference type="EMBL" id="GBIB01000045">
    <property type="protein sequence ID" value="JAC95007.1"/>
    <property type="molecule type" value="mRNA"/>
</dbReference>
<reference evidence="6" key="1">
    <citation type="journal article" date="2014" name="Toxicon">
        <title>Testing the Toxicofera: comparative transcriptomics casts doubt on the single, early evolution of the reptile venom system.</title>
        <authorList>
            <person name="Hargreaves A.D."/>
            <person name="Swain M.T."/>
            <person name="Logan D.W."/>
            <person name="Mulley J.F."/>
        </authorList>
    </citation>
    <scope>NUCLEOTIDE SEQUENCE</scope>
    <source>
        <tissue evidence="6">Salivary gland</tissue>
    </source>
</reference>
<dbReference type="InterPro" id="IPR036880">
    <property type="entry name" value="Kunitz_BPTI_sf"/>
</dbReference>
<dbReference type="PANTHER" id="PTHR46751">
    <property type="entry name" value="EPPIN"/>
    <property type="match status" value="1"/>
</dbReference>
<evidence type="ECO:0000256" key="1">
    <source>
        <dbReference type="ARBA" id="ARBA00008415"/>
    </source>
</evidence>
<dbReference type="InterPro" id="IPR002223">
    <property type="entry name" value="Kunitz_BPTI"/>
</dbReference>
<feature type="signal peptide" evidence="3">
    <location>
        <begin position="1"/>
        <end position="20"/>
    </location>
</feature>
<keyword evidence="3" id="KW-0732">Signal</keyword>
<dbReference type="Gene3D" id="4.10.410.10">
    <property type="entry name" value="Pancreatic trypsin inhibitor Kunitz domain"/>
    <property type="match status" value="3"/>
</dbReference>
<dbReference type="CDD" id="cd00109">
    <property type="entry name" value="Kunitz-type"/>
    <property type="match status" value="3"/>
</dbReference>
<dbReference type="PANTHER" id="PTHR46751:SF1">
    <property type="entry name" value="WAP FOUR-DISULFIDE CORE DOMAIN PROTEIN 6A"/>
    <property type="match status" value="1"/>
</dbReference>
<dbReference type="AlphaFoldDB" id="A0A098LWZ4"/>
<dbReference type="InterPro" id="IPR020901">
    <property type="entry name" value="Prtase_inh_Kunz-CS"/>
</dbReference>
<dbReference type="PRINTS" id="PR00759">
    <property type="entry name" value="BASICPTASE"/>
</dbReference>
<dbReference type="SUPFAM" id="SSF57362">
    <property type="entry name" value="BPTI-like"/>
    <property type="match status" value="3"/>
</dbReference>
<evidence type="ECO:0000313" key="6">
    <source>
        <dbReference type="EMBL" id="JAC95007.1"/>
    </source>
</evidence>
<comment type="similarity">
    <text evidence="1">Belongs to the venom Kunitz-type family.</text>
</comment>
<organism evidence="6">
    <name type="scientific">Pantherophis guttatus</name>
    <name type="common">Corn snake</name>
    <name type="synonym">Elaphe guttata</name>
    <dbReference type="NCBI Taxonomy" id="94885"/>
    <lineage>
        <taxon>Eukaryota</taxon>
        <taxon>Metazoa</taxon>
        <taxon>Chordata</taxon>
        <taxon>Craniata</taxon>
        <taxon>Vertebrata</taxon>
        <taxon>Euteleostomi</taxon>
        <taxon>Lepidosauria</taxon>
        <taxon>Squamata</taxon>
        <taxon>Bifurcata</taxon>
        <taxon>Unidentata</taxon>
        <taxon>Episquamata</taxon>
        <taxon>Toxicofera</taxon>
        <taxon>Serpentes</taxon>
        <taxon>Colubroidea</taxon>
        <taxon>Colubridae</taxon>
        <taxon>Colubrinae</taxon>
        <taxon>Pantherophis</taxon>
    </lineage>
</organism>
<dbReference type="PRINTS" id="PR00003">
    <property type="entry name" value="4DISULPHCORE"/>
</dbReference>
<dbReference type="GO" id="GO:0005576">
    <property type="term" value="C:extracellular region"/>
    <property type="evidence" value="ECO:0007669"/>
    <property type="project" value="InterPro"/>
</dbReference>
<dbReference type="Pfam" id="PF00095">
    <property type="entry name" value="WAP"/>
    <property type="match status" value="2"/>
</dbReference>
<evidence type="ECO:0000259" key="5">
    <source>
        <dbReference type="PROSITE" id="PS51390"/>
    </source>
</evidence>
<dbReference type="InterPro" id="IPR051388">
    <property type="entry name" value="Serpin_venom_toxin"/>
</dbReference>
<dbReference type="InterPro" id="IPR008197">
    <property type="entry name" value="WAP_dom"/>
</dbReference>
<feature type="domain" description="WAP" evidence="5">
    <location>
        <begin position="194"/>
        <end position="242"/>
    </location>
</feature>
<dbReference type="SMART" id="SM00131">
    <property type="entry name" value="KU"/>
    <property type="match status" value="3"/>
</dbReference>
<feature type="domain" description="BPTI/Kunitz inhibitor" evidence="4">
    <location>
        <begin position="37"/>
        <end position="87"/>
    </location>
</feature>
<name>A0A098LWZ4_PANGU</name>
<evidence type="ECO:0000259" key="4">
    <source>
        <dbReference type="PROSITE" id="PS50279"/>
    </source>
</evidence>
<sequence length="366" mass="40759">MWARVLFLGVLLSFSADLDAAGYDGGQKSQNPLNNDCDLPEVKGPCDNLELRWFHNSKSKRCERFFYGGCYGNANNYKEINECERCCVSPDVNKPGRCPVIIPNSHLLCGKLCSSDASCSGTQRCCATSCGQQCQRPEGDTSGYCPRMIPPPSSKGGPLCFTSCTRDQECSVDFPLPQKKCCPFGDRKICMEAVEEHPGVCPRRVEVQTFVPCNNTCSDDRDCPLTEKCCFTGCSRGCLPSVRSDQCQLPADQGSCSKELQRYYYDPEMMKCISFVYCGCEGNDNNFETKELCEKACGKISKEVCKLPADPGRCLAYSPQYFYNWEKRKCETFVYGMCGGNDNRFSTKLECEMVCGEFGQMQSPKA</sequence>
<feature type="domain" description="WAP" evidence="5">
    <location>
        <begin position="91"/>
        <end position="138"/>
    </location>
</feature>
<proteinExistence type="evidence at transcript level"/>
<dbReference type="Pfam" id="PF00014">
    <property type="entry name" value="Kunitz_BPTI"/>
    <property type="match status" value="3"/>
</dbReference>
<feature type="chain" id="PRO_5001937776" evidence="3">
    <location>
        <begin position="21"/>
        <end position="366"/>
    </location>
</feature>
<dbReference type="GO" id="GO:0004867">
    <property type="term" value="F:serine-type endopeptidase inhibitor activity"/>
    <property type="evidence" value="ECO:0007669"/>
    <property type="project" value="InterPro"/>
</dbReference>
<dbReference type="MEROPS" id="I17.003"/>
<feature type="domain" description="BPTI/Kunitz inhibitor" evidence="4">
    <location>
        <begin position="305"/>
        <end position="355"/>
    </location>
</feature>
<evidence type="ECO:0000256" key="2">
    <source>
        <dbReference type="ARBA" id="ARBA00023157"/>
    </source>
</evidence>
<dbReference type="PROSITE" id="PS50279">
    <property type="entry name" value="BPTI_KUNITZ_2"/>
    <property type="match status" value="3"/>
</dbReference>
<accession>A0A098LWZ4</accession>
<dbReference type="PROSITE" id="PS51390">
    <property type="entry name" value="WAP"/>
    <property type="match status" value="2"/>
</dbReference>
<dbReference type="PROSITE" id="PS00280">
    <property type="entry name" value="BPTI_KUNITZ_1"/>
    <property type="match status" value="2"/>
</dbReference>
<dbReference type="Gene3D" id="4.10.75.10">
    <property type="entry name" value="Elafin-like"/>
    <property type="match status" value="3"/>
</dbReference>
<evidence type="ECO:0000256" key="3">
    <source>
        <dbReference type="SAM" id="SignalP"/>
    </source>
</evidence>
<dbReference type="SMART" id="SM00217">
    <property type="entry name" value="WAP"/>
    <property type="match status" value="2"/>
</dbReference>
<protein>
    <submittedName>
        <fullName evidence="6">Kunitz</fullName>
    </submittedName>
</protein>
<dbReference type="SUPFAM" id="SSF57256">
    <property type="entry name" value="Elafin-like"/>
    <property type="match status" value="2"/>
</dbReference>
<dbReference type="InterPro" id="IPR036645">
    <property type="entry name" value="Elafin-like_sf"/>
</dbReference>
<keyword evidence="2" id="KW-1015">Disulfide bond</keyword>
<dbReference type="FunFam" id="4.10.410.10:FF:000020">
    <property type="entry name" value="Collagen, type VI, alpha 3"/>
    <property type="match status" value="2"/>
</dbReference>